<keyword evidence="1" id="KW-0805">Transcription regulation</keyword>
<dbReference type="InterPro" id="IPR035418">
    <property type="entry name" value="AraC-bd_2"/>
</dbReference>
<organism evidence="5 6">
    <name type="scientific">Amycolatopsis marina</name>
    <dbReference type="NCBI Taxonomy" id="490629"/>
    <lineage>
        <taxon>Bacteria</taxon>
        <taxon>Bacillati</taxon>
        <taxon>Actinomycetota</taxon>
        <taxon>Actinomycetes</taxon>
        <taxon>Pseudonocardiales</taxon>
        <taxon>Pseudonocardiaceae</taxon>
        <taxon>Amycolatopsis</taxon>
    </lineage>
</organism>
<dbReference type="InterPro" id="IPR009057">
    <property type="entry name" value="Homeodomain-like_sf"/>
</dbReference>
<keyword evidence="3" id="KW-0804">Transcription</keyword>
<dbReference type="GO" id="GO:0003700">
    <property type="term" value="F:DNA-binding transcription factor activity"/>
    <property type="evidence" value="ECO:0007669"/>
    <property type="project" value="InterPro"/>
</dbReference>
<dbReference type="InterPro" id="IPR050204">
    <property type="entry name" value="AraC_XylS_family_regulators"/>
</dbReference>
<protein>
    <submittedName>
        <fullName evidence="5">AraC-type DNA-binding protein</fullName>
    </submittedName>
</protein>
<dbReference type="GO" id="GO:0043565">
    <property type="term" value="F:sequence-specific DNA binding"/>
    <property type="evidence" value="ECO:0007669"/>
    <property type="project" value="InterPro"/>
</dbReference>
<dbReference type="SMART" id="SM00342">
    <property type="entry name" value="HTH_ARAC"/>
    <property type="match status" value="1"/>
</dbReference>
<dbReference type="Gene3D" id="1.10.10.60">
    <property type="entry name" value="Homeodomain-like"/>
    <property type="match status" value="1"/>
</dbReference>
<dbReference type="InterPro" id="IPR020449">
    <property type="entry name" value="Tscrpt_reg_AraC-type_HTH"/>
</dbReference>
<name>A0A1I1BCQ9_9PSEU</name>
<dbReference type="PANTHER" id="PTHR46796:SF6">
    <property type="entry name" value="ARAC SUBFAMILY"/>
    <property type="match status" value="1"/>
</dbReference>
<dbReference type="InterPro" id="IPR018060">
    <property type="entry name" value="HTH_AraC"/>
</dbReference>
<evidence type="ECO:0000313" key="5">
    <source>
        <dbReference type="EMBL" id="SFB48134.1"/>
    </source>
</evidence>
<dbReference type="PRINTS" id="PR00032">
    <property type="entry name" value="HTHARAC"/>
</dbReference>
<proteinExistence type="predicted"/>
<evidence type="ECO:0000259" key="4">
    <source>
        <dbReference type="PROSITE" id="PS01124"/>
    </source>
</evidence>
<evidence type="ECO:0000256" key="2">
    <source>
        <dbReference type="ARBA" id="ARBA00023125"/>
    </source>
</evidence>
<gene>
    <name evidence="5" type="ORF">SAMN05216266_11398</name>
</gene>
<sequence length="336" mass="37127">MTITGTDVPGLGSDDTEDDRGIRVAKTCEVAPGQRVEFWSELISSFHFDMEFTLPRAERFRRKVLCRRTSGYQMLGWSSDEQWVRRSPRQVRADADEDYRLLMLGSGDLLFRHGDDDVRIRPGTGALLTARAPLEFAQRSPGHGLVLTFPGREITSRLDGTAELGASLDFTAGLGRVIREMSAGLFAEAKSLTSREFDAVFDRLVDLVCLLIIGDDRPTAEGHLAEIEAAVRRHVRANAGDPALNGTAIAHALGWSLRQVQVAMQRAGTTPRDLIREERLRLARARLSSPGHRHATIAEVAHHSGFSSLSAFNSAFRAQYGVRPRELRGSTRRAIG</sequence>
<dbReference type="Pfam" id="PF14525">
    <property type="entry name" value="AraC_binding_2"/>
    <property type="match status" value="1"/>
</dbReference>
<dbReference type="PROSITE" id="PS01124">
    <property type="entry name" value="HTH_ARAC_FAMILY_2"/>
    <property type="match status" value="1"/>
</dbReference>
<evidence type="ECO:0000256" key="1">
    <source>
        <dbReference type="ARBA" id="ARBA00023015"/>
    </source>
</evidence>
<dbReference type="SUPFAM" id="SSF46689">
    <property type="entry name" value="Homeodomain-like"/>
    <property type="match status" value="1"/>
</dbReference>
<dbReference type="Proteomes" id="UP000243799">
    <property type="component" value="Unassembled WGS sequence"/>
</dbReference>
<reference evidence="6" key="1">
    <citation type="submission" date="2016-10" db="EMBL/GenBank/DDBJ databases">
        <authorList>
            <person name="Varghese N."/>
            <person name="Submissions S."/>
        </authorList>
    </citation>
    <scope>NUCLEOTIDE SEQUENCE [LARGE SCALE GENOMIC DNA]</scope>
    <source>
        <strain evidence="6">CGMCC 4.3568</strain>
    </source>
</reference>
<dbReference type="OrthoDB" id="9799345at2"/>
<dbReference type="RefSeq" id="WP_091675022.1">
    <property type="nucleotide sequence ID" value="NZ_FOKG01000013.1"/>
</dbReference>
<dbReference type="AlphaFoldDB" id="A0A1I1BCQ9"/>
<feature type="domain" description="HTH araC/xylS-type" evidence="4">
    <location>
        <begin position="229"/>
        <end position="330"/>
    </location>
</feature>
<keyword evidence="2 5" id="KW-0238">DNA-binding</keyword>
<accession>A0A1I1BCQ9</accession>
<evidence type="ECO:0000313" key="6">
    <source>
        <dbReference type="Proteomes" id="UP000243799"/>
    </source>
</evidence>
<dbReference type="Pfam" id="PF12833">
    <property type="entry name" value="HTH_18"/>
    <property type="match status" value="1"/>
</dbReference>
<dbReference type="PANTHER" id="PTHR46796">
    <property type="entry name" value="HTH-TYPE TRANSCRIPTIONAL ACTIVATOR RHAS-RELATED"/>
    <property type="match status" value="1"/>
</dbReference>
<dbReference type="STRING" id="490629.SAMN05216266_11398"/>
<keyword evidence="6" id="KW-1185">Reference proteome</keyword>
<dbReference type="EMBL" id="FOKG01000013">
    <property type="protein sequence ID" value="SFB48134.1"/>
    <property type="molecule type" value="Genomic_DNA"/>
</dbReference>
<evidence type="ECO:0000256" key="3">
    <source>
        <dbReference type="ARBA" id="ARBA00023163"/>
    </source>
</evidence>